<sequence length="118" mass="13773">LRQLQGEQLHDDPVIADIRQMITERLPYGPPPIEDIAQRVGVSVRKMQRMLSHQQLTYKGVMDQLRCELAKRYVNDARLTLSDVAMMLGFTEQSSFTRAFRRWYGKSPGDYRRLCRTA</sequence>
<keyword evidence="2" id="KW-0238">DNA-binding</keyword>
<accession>A0A2G1BNX7</accession>
<dbReference type="PROSITE" id="PS01124">
    <property type="entry name" value="HTH_ARAC_FAMILY_2"/>
    <property type="match status" value="1"/>
</dbReference>
<dbReference type="EMBL" id="PDUU01001170">
    <property type="protein sequence ID" value="PHN95718.1"/>
    <property type="molecule type" value="Genomic_DNA"/>
</dbReference>
<reference evidence="5 6" key="1">
    <citation type="journal article" date="2016" name="Nat. Commun.">
        <title>Microbial interactions lead to rapid micro-scale successions on model marine particles.</title>
        <authorList>
            <person name="Datta M.S."/>
            <person name="Sliwerska E."/>
            <person name="Gore J."/>
            <person name="Polz M.F."/>
            <person name="Cordero O.X."/>
        </authorList>
    </citation>
    <scope>NUCLEOTIDE SEQUENCE [LARGE SCALE GENOMIC DNA]</scope>
    <source>
        <strain evidence="5 6">4G03</strain>
    </source>
</reference>
<keyword evidence="3" id="KW-0804">Transcription</keyword>
<evidence type="ECO:0000256" key="2">
    <source>
        <dbReference type="ARBA" id="ARBA00023125"/>
    </source>
</evidence>
<feature type="non-terminal residue" evidence="5">
    <location>
        <position position="1"/>
    </location>
</feature>
<dbReference type="GO" id="GO:0003700">
    <property type="term" value="F:DNA-binding transcription factor activity"/>
    <property type="evidence" value="ECO:0007669"/>
    <property type="project" value="InterPro"/>
</dbReference>
<dbReference type="InterPro" id="IPR009057">
    <property type="entry name" value="Homeodomain-like_sf"/>
</dbReference>
<dbReference type="SMART" id="SM00342">
    <property type="entry name" value="HTH_ARAC"/>
    <property type="match status" value="1"/>
</dbReference>
<evidence type="ECO:0000256" key="1">
    <source>
        <dbReference type="ARBA" id="ARBA00023015"/>
    </source>
</evidence>
<dbReference type="GO" id="GO:0000976">
    <property type="term" value="F:transcription cis-regulatory region binding"/>
    <property type="evidence" value="ECO:0007669"/>
    <property type="project" value="TreeGrafter"/>
</dbReference>
<evidence type="ECO:0000259" key="4">
    <source>
        <dbReference type="PROSITE" id="PS01124"/>
    </source>
</evidence>
<dbReference type="Gene3D" id="1.10.10.60">
    <property type="entry name" value="Homeodomain-like"/>
    <property type="match status" value="1"/>
</dbReference>
<evidence type="ECO:0000313" key="5">
    <source>
        <dbReference type="EMBL" id="PHN95718.1"/>
    </source>
</evidence>
<evidence type="ECO:0000313" key="6">
    <source>
        <dbReference type="Proteomes" id="UP000222163"/>
    </source>
</evidence>
<keyword evidence="1" id="KW-0805">Transcription regulation</keyword>
<comment type="caution">
    <text evidence="5">The sequence shown here is derived from an EMBL/GenBank/DDBJ whole genome shotgun (WGS) entry which is preliminary data.</text>
</comment>
<dbReference type="PANTHER" id="PTHR47894">
    <property type="entry name" value="HTH-TYPE TRANSCRIPTIONAL REGULATOR GADX"/>
    <property type="match status" value="1"/>
</dbReference>
<gene>
    <name evidence="5" type="ORF">CSC81_19080</name>
</gene>
<dbReference type="PRINTS" id="PR00032">
    <property type="entry name" value="HTHARAC"/>
</dbReference>
<evidence type="ECO:0000256" key="3">
    <source>
        <dbReference type="ARBA" id="ARBA00023163"/>
    </source>
</evidence>
<feature type="domain" description="HTH araC/xylS-type" evidence="4">
    <location>
        <begin position="16"/>
        <end position="114"/>
    </location>
</feature>
<dbReference type="Pfam" id="PF12833">
    <property type="entry name" value="HTH_18"/>
    <property type="match status" value="1"/>
</dbReference>
<dbReference type="GO" id="GO:0005829">
    <property type="term" value="C:cytosol"/>
    <property type="evidence" value="ECO:0007669"/>
    <property type="project" value="TreeGrafter"/>
</dbReference>
<dbReference type="RefSeq" id="WP_141554308.1">
    <property type="nucleotide sequence ID" value="NZ_PDUU01001170.1"/>
</dbReference>
<proteinExistence type="predicted"/>
<dbReference type="SUPFAM" id="SSF46689">
    <property type="entry name" value="Homeodomain-like"/>
    <property type="match status" value="1"/>
</dbReference>
<name>A0A2G1BNX7_9FLAO</name>
<dbReference type="InterPro" id="IPR018060">
    <property type="entry name" value="HTH_AraC"/>
</dbReference>
<dbReference type="Proteomes" id="UP000222163">
    <property type="component" value="Unassembled WGS sequence"/>
</dbReference>
<organism evidence="5 6">
    <name type="scientific">Tenacibaculum discolor</name>
    <dbReference type="NCBI Taxonomy" id="361581"/>
    <lineage>
        <taxon>Bacteria</taxon>
        <taxon>Pseudomonadati</taxon>
        <taxon>Bacteroidota</taxon>
        <taxon>Flavobacteriia</taxon>
        <taxon>Flavobacteriales</taxon>
        <taxon>Flavobacteriaceae</taxon>
        <taxon>Tenacibaculum</taxon>
    </lineage>
</organism>
<dbReference type="InterPro" id="IPR020449">
    <property type="entry name" value="Tscrpt_reg_AraC-type_HTH"/>
</dbReference>
<dbReference type="AlphaFoldDB" id="A0A2G1BNX7"/>
<dbReference type="PANTHER" id="PTHR47894:SF4">
    <property type="entry name" value="HTH-TYPE TRANSCRIPTIONAL REGULATOR GADX"/>
    <property type="match status" value="1"/>
</dbReference>
<protein>
    <submittedName>
        <fullName evidence="5">AraC family transcriptional regulator</fullName>
    </submittedName>
</protein>